<accession>A0A9K3KDQ0</accession>
<evidence type="ECO:0000256" key="1">
    <source>
        <dbReference type="SAM" id="SignalP"/>
    </source>
</evidence>
<protein>
    <recommendedName>
        <fullName evidence="4">Cystatin domain-containing protein</fullName>
    </recommendedName>
</protein>
<organism evidence="2 3">
    <name type="scientific">Nitzschia inconspicua</name>
    <dbReference type="NCBI Taxonomy" id="303405"/>
    <lineage>
        <taxon>Eukaryota</taxon>
        <taxon>Sar</taxon>
        <taxon>Stramenopiles</taxon>
        <taxon>Ochrophyta</taxon>
        <taxon>Bacillariophyta</taxon>
        <taxon>Bacillariophyceae</taxon>
        <taxon>Bacillariophycidae</taxon>
        <taxon>Bacillariales</taxon>
        <taxon>Bacillariaceae</taxon>
        <taxon>Nitzschia</taxon>
    </lineage>
</organism>
<gene>
    <name evidence="2" type="ORF">IV203_006929</name>
</gene>
<keyword evidence="3" id="KW-1185">Reference proteome</keyword>
<dbReference type="InterPro" id="IPR018073">
    <property type="entry name" value="Prot_inh_cystat_CS"/>
</dbReference>
<dbReference type="EMBL" id="JAGRRH010000025">
    <property type="protein sequence ID" value="KAG7341837.1"/>
    <property type="molecule type" value="Genomic_DNA"/>
</dbReference>
<reference evidence="2" key="1">
    <citation type="journal article" date="2021" name="Sci. Rep.">
        <title>Diploid genomic architecture of Nitzschia inconspicua, an elite biomass production diatom.</title>
        <authorList>
            <person name="Oliver A."/>
            <person name="Podell S."/>
            <person name="Pinowska A."/>
            <person name="Traller J.C."/>
            <person name="Smith S.R."/>
            <person name="McClure R."/>
            <person name="Beliaev A."/>
            <person name="Bohutskyi P."/>
            <person name="Hill E.A."/>
            <person name="Rabines A."/>
            <person name="Zheng H."/>
            <person name="Allen L.Z."/>
            <person name="Kuo A."/>
            <person name="Grigoriev I.V."/>
            <person name="Allen A.E."/>
            <person name="Hazlebeck D."/>
            <person name="Allen E.E."/>
        </authorList>
    </citation>
    <scope>NUCLEOTIDE SEQUENCE</scope>
    <source>
        <strain evidence="2">Hildebrandi</strain>
    </source>
</reference>
<sequence>MNTTAFPTTAFLLLLSFFLYGPSSQYVQGGQATTTTTDDRKLIHDQPLAGGFQHVDDVDEQPMIQEAANFALQEMQDTVPYGFGTQAFRVSIVDAWQQVVQGLNFQLTLEFHDSNDDCVGACSVLVYNQFGTLSITQWNKEITCEEAKALMEDSDGDEN</sequence>
<dbReference type="Proteomes" id="UP000693970">
    <property type="component" value="Unassembled WGS sequence"/>
</dbReference>
<comment type="caution">
    <text evidence="2">The sequence shown here is derived from an EMBL/GenBank/DDBJ whole genome shotgun (WGS) entry which is preliminary data.</text>
</comment>
<dbReference type="AlphaFoldDB" id="A0A9K3KDQ0"/>
<dbReference type="OrthoDB" id="2016588at2759"/>
<name>A0A9K3KDQ0_9STRA</name>
<feature type="chain" id="PRO_5039889288" description="Cystatin domain-containing protein" evidence="1">
    <location>
        <begin position="25"/>
        <end position="159"/>
    </location>
</feature>
<evidence type="ECO:0000313" key="2">
    <source>
        <dbReference type="EMBL" id="KAG7341837.1"/>
    </source>
</evidence>
<evidence type="ECO:0008006" key="4">
    <source>
        <dbReference type="Google" id="ProtNLM"/>
    </source>
</evidence>
<evidence type="ECO:0000313" key="3">
    <source>
        <dbReference type="Proteomes" id="UP000693970"/>
    </source>
</evidence>
<dbReference type="PROSITE" id="PS00287">
    <property type="entry name" value="CYSTATIN"/>
    <property type="match status" value="1"/>
</dbReference>
<feature type="signal peptide" evidence="1">
    <location>
        <begin position="1"/>
        <end position="24"/>
    </location>
</feature>
<keyword evidence="1" id="KW-0732">Signal</keyword>
<reference evidence="2" key="2">
    <citation type="submission" date="2021-04" db="EMBL/GenBank/DDBJ databases">
        <authorList>
            <person name="Podell S."/>
        </authorList>
    </citation>
    <scope>NUCLEOTIDE SEQUENCE</scope>
    <source>
        <strain evidence="2">Hildebrandi</strain>
    </source>
</reference>
<proteinExistence type="predicted"/>